<organism evidence="3 4">
    <name type="scientific">Actinoplanes missouriensis (strain ATCC 14538 / DSM 43046 / CBS 188.64 / JCM 3121 / NBRC 102363 / NCIMB 12654 / NRRL B-3342 / UNCC 431)</name>
    <dbReference type="NCBI Taxonomy" id="512565"/>
    <lineage>
        <taxon>Bacteria</taxon>
        <taxon>Bacillati</taxon>
        <taxon>Actinomycetota</taxon>
        <taxon>Actinomycetes</taxon>
        <taxon>Micromonosporales</taxon>
        <taxon>Micromonosporaceae</taxon>
        <taxon>Actinoplanes</taxon>
    </lineage>
</organism>
<dbReference type="Proteomes" id="UP000007882">
    <property type="component" value="Chromosome"/>
</dbReference>
<dbReference type="STRING" id="512565.AMIS_47940"/>
<evidence type="ECO:0008006" key="5">
    <source>
        <dbReference type="Google" id="ProtNLM"/>
    </source>
</evidence>
<feature type="signal peptide" evidence="2">
    <location>
        <begin position="1"/>
        <end position="33"/>
    </location>
</feature>
<protein>
    <recommendedName>
        <fullName evidence="5">Lipoprotein</fullName>
    </recommendedName>
</protein>
<keyword evidence="2" id="KW-0732">Signal</keyword>
<dbReference type="EMBL" id="AP012319">
    <property type="protein sequence ID" value="BAL90014.1"/>
    <property type="molecule type" value="Genomic_DNA"/>
</dbReference>
<feature type="region of interest" description="Disordered" evidence="1">
    <location>
        <begin position="148"/>
        <end position="171"/>
    </location>
</feature>
<dbReference type="KEGG" id="ams:AMIS_47940"/>
<evidence type="ECO:0000256" key="2">
    <source>
        <dbReference type="SAM" id="SignalP"/>
    </source>
</evidence>
<proteinExistence type="predicted"/>
<dbReference type="AlphaFoldDB" id="I0HAH7"/>
<evidence type="ECO:0000256" key="1">
    <source>
        <dbReference type="SAM" id="MobiDB-lite"/>
    </source>
</evidence>
<gene>
    <name evidence="3" type="ordered locus">AMIS_47940</name>
</gene>
<dbReference type="PATRIC" id="fig|512565.3.peg.4782"/>
<name>I0HAH7_ACTM4</name>
<reference evidence="3 4" key="1">
    <citation type="submission" date="2012-02" db="EMBL/GenBank/DDBJ databases">
        <title>Complete genome sequence of Actinoplanes missouriensis 431 (= NBRC 102363).</title>
        <authorList>
            <person name="Ohnishi Y."/>
            <person name="Ishikawa J."/>
            <person name="Sekine M."/>
            <person name="Hosoyama A."/>
            <person name="Harada T."/>
            <person name="Narita H."/>
            <person name="Hata T."/>
            <person name="Konno Y."/>
            <person name="Tutikane K."/>
            <person name="Fujita N."/>
            <person name="Horinouchi S."/>
            <person name="Hayakawa M."/>
        </authorList>
    </citation>
    <scope>NUCLEOTIDE SEQUENCE [LARGE SCALE GENOMIC DNA]</scope>
    <source>
        <strain evidence="4">ATCC 14538 / DSM 43046 / CBS 188.64 / JCM 3121 / NBRC 102363 / NCIMB 12654 / NRRL B-3342 / UNCC 431</strain>
    </source>
</reference>
<dbReference type="HOGENOM" id="CLU_1559668_0_0_11"/>
<evidence type="ECO:0000313" key="3">
    <source>
        <dbReference type="EMBL" id="BAL90014.1"/>
    </source>
</evidence>
<sequence length="171" mass="16798">MTGSVTWPAMRATTAVIATSVLLTLGLTGCASNDETATAPGAATAASAADLSGLDEGTATACTLAENAVLGNAGHDLDLASASQIVTAGKTAKSTLISTQTGALEFSVRKAQAAAGNPDEQTLTAAVSTEILKFRTVCQDVKALKASIPSASTGGSGASADPDEPVDRSVS</sequence>
<feature type="chain" id="PRO_5003628714" description="Lipoprotein" evidence="2">
    <location>
        <begin position="34"/>
        <end position="171"/>
    </location>
</feature>
<keyword evidence="4" id="KW-1185">Reference proteome</keyword>
<evidence type="ECO:0000313" key="4">
    <source>
        <dbReference type="Proteomes" id="UP000007882"/>
    </source>
</evidence>
<accession>I0HAH7</accession>